<dbReference type="Pfam" id="PF00481">
    <property type="entry name" value="PP2C"/>
    <property type="match status" value="1"/>
</dbReference>
<dbReference type="GeneID" id="19318501"/>
<evidence type="ECO:0000313" key="4">
    <source>
        <dbReference type="Proteomes" id="UP000053664"/>
    </source>
</evidence>
<dbReference type="PANTHER" id="PTHR13832">
    <property type="entry name" value="PROTEIN PHOSPHATASE 2C"/>
    <property type="match status" value="1"/>
</dbReference>
<gene>
    <name evidence="3" type="ORF">PFL1_04396</name>
</gene>
<feature type="compositionally biased region" description="Low complexity" evidence="1">
    <location>
        <begin position="300"/>
        <end position="322"/>
    </location>
</feature>
<proteinExistence type="predicted"/>
<feature type="compositionally biased region" description="Low complexity" evidence="1">
    <location>
        <begin position="231"/>
        <end position="245"/>
    </location>
</feature>
<dbReference type="InterPro" id="IPR036457">
    <property type="entry name" value="PPM-type-like_dom_sf"/>
</dbReference>
<dbReference type="EMBL" id="KE361636">
    <property type="protein sequence ID" value="EPQ28069.1"/>
    <property type="molecule type" value="Genomic_DNA"/>
</dbReference>
<feature type="region of interest" description="Disordered" evidence="1">
    <location>
        <begin position="226"/>
        <end position="341"/>
    </location>
</feature>
<feature type="region of interest" description="Disordered" evidence="1">
    <location>
        <begin position="357"/>
        <end position="416"/>
    </location>
</feature>
<protein>
    <recommendedName>
        <fullName evidence="2">PPM-type phosphatase domain-containing protein</fullName>
    </recommendedName>
</protein>
<reference evidence="3 4" key="1">
    <citation type="journal article" date="2013" name="Plant Cell">
        <title>The transition from a phytopathogenic smut ancestor to an anamorphic biocontrol agent deciphered by comparative whole-genome analysis.</title>
        <authorList>
            <person name="Lefebvre F."/>
            <person name="Joly D.L."/>
            <person name="Labbe C."/>
            <person name="Teichmann B."/>
            <person name="Linning R."/>
            <person name="Belzile F."/>
            <person name="Bakkeren G."/>
            <person name="Belanger R.R."/>
        </authorList>
    </citation>
    <scope>NUCLEOTIDE SEQUENCE [LARGE SCALE GENOMIC DNA]</scope>
    <source>
        <strain evidence="3 4">PF-1</strain>
    </source>
</reference>
<evidence type="ECO:0000259" key="2">
    <source>
        <dbReference type="PROSITE" id="PS51746"/>
    </source>
</evidence>
<evidence type="ECO:0000313" key="3">
    <source>
        <dbReference type="EMBL" id="EPQ28069.1"/>
    </source>
</evidence>
<dbReference type="SUPFAM" id="SSF81606">
    <property type="entry name" value="PP2C-like"/>
    <property type="match status" value="2"/>
</dbReference>
<evidence type="ECO:0000256" key="1">
    <source>
        <dbReference type="SAM" id="MobiDB-lite"/>
    </source>
</evidence>
<feature type="compositionally biased region" description="Basic and acidic residues" evidence="1">
    <location>
        <begin position="634"/>
        <end position="653"/>
    </location>
</feature>
<accession>A0A061H6J0</accession>
<dbReference type="PANTHER" id="PTHR13832:SF589">
    <property type="entry name" value="[PYRUVATE DEHYDROGENASE [ACETYL-TRANSFERRING]]-PHOSPHATASE 2, MITOCHONDRIAL"/>
    <property type="match status" value="1"/>
</dbReference>
<organism evidence="3 4">
    <name type="scientific">Pseudozyma flocculosa PF-1</name>
    <dbReference type="NCBI Taxonomy" id="1277687"/>
    <lineage>
        <taxon>Eukaryota</taxon>
        <taxon>Fungi</taxon>
        <taxon>Dikarya</taxon>
        <taxon>Basidiomycota</taxon>
        <taxon>Ustilaginomycotina</taxon>
        <taxon>Ustilaginomycetes</taxon>
        <taxon>Ustilaginales</taxon>
        <taxon>Ustilaginaceae</taxon>
        <taxon>Pseudozyma</taxon>
    </lineage>
</organism>
<dbReference type="eggNOG" id="KOG0698">
    <property type="taxonomic scope" value="Eukaryota"/>
</dbReference>
<dbReference type="GO" id="GO:0004722">
    <property type="term" value="F:protein serine/threonine phosphatase activity"/>
    <property type="evidence" value="ECO:0007669"/>
    <property type="project" value="InterPro"/>
</dbReference>
<feature type="compositionally biased region" description="Low complexity" evidence="1">
    <location>
        <begin position="370"/>
        <end position="402"/>
    </location>
</feature>
<dbReference type="CDD" id="cd00143">
    <property type="entry name" value="PP2Cc"/>
    <property type="match status" value="1"/>
</dbReference>
<dbReference type="InterPro" id="IPR015655">
    <property type="entry name" value="PP2C"/>
</dbReference>
<dbReference type="HOGENOM" id="CLU_021251_2_0_1"/>
<dbReference type="InterPro" id="IPR001932">
    <property type="entry name" value="PPM-type_phosphatase-like_dom"/>
</dbReference>
<feature type="region of interest" description="Disordered" evidence="1">
    <location>
        <begin position="629"/>
        <end position="653"/>
    </location>
</feature>
<feature type="compositionally biased region" description="Basic and acidic residues" evidence="1">
    <location>
        <begin position="255"/>
        <end position="282"/>
    </location>
</feature>
<dbReference type="KEGG" id="pfp:PFL1_04396"/>
<dbReference type="AlphaFoldDB" id="A0A061H6J0"/>
<dbReference type="OrthoDB" id="416093at2759"/>
<dbReference type="Proteomes" id="UP000053664">
    <property type="component" value="Unassembled WGS sequence"/>
</dbReference>
<dbReference type="PROSITE" id="PS51746">
    <property type="entry name" value="PPM_2"/>
    <property type="match status" value="1"/>
</dbReference>
<dbReference type="SMART" id="SM00332">
    <property type="entry name" value="PP2Cc"/>
    <property type="match status" value="1"/>
</dbReference>
<feature type="domain" description="PPM-type phosphatase" evidence="2">
    <location>
        <begin position="129"/>
        <end position="622"/>
    </location>
</feature>
<name>A0A061H6J0_9BASI</name>
<dbReference type="RefSeq" id="XP_007880113.1">
    <property type="nucleotide sequence ID" value="XM_007881922.1"/>
</dbReference>
<dbReference type="Gene3D" id="3.60.40.10">
    <property type="entry name" value="PPM-type phosphatase domain"/>
    <property type="match status" value="2"/>
</dbReference>
<sequence length="653" mass="70029">MQGGPSTAIILDDPHQWRRVNLRLLISATIAFNRLVAPPALLRHLCAVLLAAAGSQLAVAPHRVHLRQYHDYIRTLSPTGGSGRISLKPSRTGVYGLATSRGTRAYQEDTTSVSCVSLPPAVLRASYLASSSATLRDVASKWSPSTPAEQEVAGQLAWFACFDGHGGQPVSQFLCKELHAIFEDVQEDMVTDTVQYTRSLGGYFRRFNGGLLERWVRKEELKPVRAGAGHPRATMARAAAATRPTGDAKGPAVDAAERTKAEEAERQRAKEREREREAERSKPKTFADLVNSAKAGPAPSATQGTVGSGSGTVSAVEASAAGQTAGSRSKEEADNAPPQLSQQPALIHSAESRGEVPLAGPIEGAQGARSSQDSSASPSSLDSQPNSHPASSPPSAASEARAGLTSLTQRIPPPETLAESTLTLSERLTLAWLHTDRLIHSDPQLDVGGSTASVVLLHSLDTPTQPFYSSSSLFLTTAHIGDTRMLLASVSDGTAIPLTNYHHPDDRSESERLRKMGAGMITDSFGEARWMGALANTRSFGDSKFKKVGVTSEPEIISQLVRGDDYAFVVAFSDGIGGVMSDQEVVDLCRDARHPHDAAHRVLRFAEELGAQDNGTVLVVPLRGWGRMGGQDSTKQRREFRRSKVDLYRDSRT</sequence>